<name>A0A6G1KL13_9PLEO</name>
<gene>
    <name evidence="2" type="ORF">K504DRAFT_141131</name>
</gene>
<feature type="region of interest" description="Disordered" evidence="1">
    <location>
        <begin position="18"/>
        <end position="61"/>
    </location>
</feature>
<keyword evidence="3" id="KW-1185">Reference proteome</keyword>
<protein>
    <submittedName>
        <fullName evidence="2">Uncharacterized protein</fullName>
    </submittedName>
</protein>
<evidence type="ECO:0000313" key="3">
    <source>
        <dbReference type="Proteomes" id="UP000799428"/>
    </source>
</evidence>
<reference evidence="2" key="1">
    <citation type="journal article" date="2020" name="Stud. Mycol.">
        <title>101 Dothideomycetes genomes: a test case for predicting lifestyles and emergence of pathogens.</title>
        <authorList>
            <person name="Haridas S."/>
            <person name="Albert R."/>
            <person name="Binder M."/>
            <person name="Bloem J."/>
            <person name="Labutti K."/>
            <person name="Salamov A."/>
            <person name="Andreopoulos B."/>
            <person name="Baker S."/>
            <person name="Barry K."/>
            <person name="Bills G."/>
            <person name="Bluhm B."/>
            <person name="Cannon C."/>
            <person name="Castanera R."/>
            <person name="Culley D."/>
            <person name="Daum C."/>
            <person name="Ezra D."/>
            <person name="Gonzalez J."/>
            <person name="Henrissat B."/>
            <person name="Kuo A."/>
            <person name="Liang C."/>
            <person name="Lipzen A."/>
            <person name="Lutzoni F."/>
            <person name="Magnuson J."/>
            <person name="Mondo S."/>
            <person name="Nolan M."/>
            <person name="Ohm R."/>
            <person name="Pangilinan J."/>
            <person name="Park H.-J."/>
            <person name="Ramirez L."/>
            <person name="Alfaro M."/>
            <person name="Sun H."/>
            <person name="Tritt A."/>
            <person name="Yoshinaga Y."/>
            <person name="Zwiers L.-H."/>
            <person name="Turgeon B."/>
            <person name="Goodwin S."/>
            <person name="Spatafora J."/>
            <person name="Crous P."/>
            <person name="Grigoriev I."/>
        </authorList>
    </citation>
    <scope>NUCLEOTIDE SEQUENCE</scope>
    <source>
        <strain evidence="2">CBS 279.74</strain>
    </source>
</reference>
<evidence type="ECO:0000256" key="1">
    <source>
        <dbReference type="SAM" id="MobiDB-lite"/>
    </source>
</evidence>
<dbReference type="Proteomes" id="UP000799428">
    <property type="component" value="Unassembled WGS sequence"/>
</dbReference>
<dbReference type="EMBL" id="MU005765">
    <property type="protein sequence ID" value="KAF2713586.1"/>
    <property type="molecule type" value="Genomic_DNA"/>
</dbReference>
<dbReference type="AlphaFoldDB" id="A0A6G1KL13"/>
<accession>A0A6G1KL13</accession>
<proteinExistence type="predicted"/>
<organism evidence="2 3">
    <name type="scientific">Pleomassaria siparia CBS 279.74</name>
    <dbReference type="NCBI Taxonomy" id="1314801"/>
    <lineage>
        <taxon>Eukaryota</taxon>
        <taxon>Fungi</taxon>
        <taxon>Dikarya</taxon>
        <taxon>Ascomycota</taxon>
        <taxon>Pezizomycotina</taxon>
        <taxon>Dothideomycetes</taxon>
        <taxon>Pleosporomycetidae</taxon>
        <taxon>Pleosporales</taxon>
        <taxon>Pleomassariaceae</taxon>
        <taxon>Pleomassaria</taxon>
    </lineage>
</organism>
<evidence type="ECO:0000313" key="2">
    <source>
        <dbReference type="EMBL" id="KAF2713586.1"/>
    </source>
</evidence>
<sequence length="83" mass="9736">MPRVHTEGTLSAMVSVSVSVSTNRKQTQGWTGEEESDSGLNKRCKRGSKERSRIEEQEHGRETVAKAHVHRLGRDCVWWWWWW</sequence>
<feature type="compositionally biased region" description="Basic and acidic residues" evidence="1">
    <location>
        <begin position="47"/>
        <end position="61"/>
    </location>
</feature>